<reference evidence="2" key="1">
    <citation type="journal article" date="2021" name="Proc. Natl. Acad. Sci. U.S.A.">
        <title>A Catalog of Tens of Thousands of Viruses from Human Metagenomes Reveals Hidden Associations with Chronic Diseases.</title>
        <authorList>
            <person name="Tisza M.J."/>
            <person name="Buck C.B."/>
        </authorList>
    </citation>
    <scope>NUCLEOTIDE SEQUENCE</scope>
    <source>
        <strain evidence="2">CtkyY8</strain>
    </source>
</reference>
<evidence type="ECO:0000259" key="1">
    <source>
        <dbReference type="Pfam" id="PF20155"/>
    </source>
</evidence>
<organism evidence="2">
    <name type="scientific">virus sp. ctkyY8</name>
    <dbReference type="NCBI Taxonomy" id="2827995"/>
    <lineage>
        <taxon>Viruses</taxon>
    </lineage>
</organism>
<name>A0A8S5REI6_9VIRU</name>
<dbReference type="NCBIfam" id="TIGR02675">
    <property type="entry name" value="tape_meas_nterm"/>
    <property type="match status" value="1"/>
</dbReference>
<proteinExistence type="predicted"/>
<protein>
    <submittedName>
        <fullName evidence="2">Tail tape measure protein</fullName>
    </submittedName>
</protein>
<dbReference type="PANTHER" id="PTHR38812:SF2">
    <property type="entry name" value="MU-LIKE PROPHAGE FLUMU PROTEIN GP42"/>
    <property type="match status" value="1"/>
</dbReference>
<accession>A0A8S5REI6</accession>
<dbReference type="InterPro" id="IPR013491">
    <property type="entry name" value="Tape_meas_N"/>
</dbReference>
<dbReference type="EMBL" id="BK059095">
    <property type="protein sequence ID" value="DAE29489.1"/>
    <property type="molecule type" value="Genomic_DNA"/>
</dbReference>
<dbReference type="Pfam" id="PF20155">
    <property type="entry name" value="TMP_3"/>
    <property type="match status" value="1"/>
</dbReference>
<sequence>MEKFSGTLTRIGGVLGGFSALQSVGASILNLGDKLEQANISFEVMLGSADKAKKMLADLSKFAQNTPFELQGIRDSAKQLMAMGIPAEKMIQTLKVLGDISAGTGAPLQQIAYAYGQVATAGVATTQDMNQLVNAGIPIWKELGKVVGVTASEVKKMVEGRQITFEQVETALTNMTEKG</sequence>
<dbReference type="InterPro" id="IPR053058">
    <property type="entry name" value="Mulikevirus_tape_measure"/>
</dbReference>
<dbReference type="PANTHER" id="PTHR38812">
    <property type="entry name" value="MU-LIKE PROPHAGE FLUMU PROTEIN GP42"/>
    <property type="match status" value="1"/>
</dbReference>
<evidence type="ECO:0000313" key="2">
    <source>
        <dbReference type="EMBL" id="DAE29489.1"/>
    </source>
</evidence>
<feature type="domain" description="Tape measure protein N-terminal" evidence="1">
    <location>
        <begin position="27"/>
        <end position="178"/>
    </location>
</feature>